<dbReference type="Proteomes" id="UP000694558">
    <property type="component" value="Chromosome 11"/>
</dbReference>
<dbReference type="GO" id="GO:0036064">
    <property type="term" value="C:ciliary basal body"/>
    <property type="evidence" value="ECO:0007669"/>
    <property type="project" value="TreeGrafter"/>
</dbReference>
<dbReference type="PANTHER" id="PTHR31043">
    <property type="entry name" value="NEPHROCYSTIN-4"/>
    <property type="match status" value="1"/>
</dbReference>
<evidence type="ECO:0000313" key="1">
    <source>
        <dbReference type="Ensembl" id="ENSSMAP00000059654.1"/>
    </source>
</evidence>
<dbReference type="GO" id="GO:1904491">
    <property type="term" value="P:protein localization to ciliary transition zone"/>
    <property type="evidence" value="ECO:0007669"/>
    <property type="project" value="TreeGrafter"/>
</dbReference>
<dbReference type="AlphaFoldDB" id="A0A8D3DJE5"/>
<evidence type="ECO:0000313" key="2">
    <source>
        <dbReference type="Proteomes" id="UP000694558"/>
    </source>
</evidence>
<dbReference type="GO" id="GO:0097546">
    <property type="term" value="C:ciliary base"/>
    <property type="evidence" value="ECO:0007669"/>
    <property type="project" value="TreeGrafter"/>
</dbReference>
<name>A0A8D3DJE5_SCOMX</name>
<dbReference type="InterPro" id="IPR029775">
    <property type="entry name" value="NPHP4"/>
</dbReference>
<dbReference type="PANTHER" id="PTHR31043:SF3">
    <property type="entry name" value="NEPHROCYSTIN-4"/>
    <property type="match status" value="1"/>
</dbReference>
<protein>
    <recommendedName>
        <fullName evidence="3">Nephrocystin-4</fullName>
    </recommendedName>
</protein>
<dbReference type="GO" id="GO:0097730">
    <property type="term" value="C:non-motile cilium"/>
    <property type="evidence" value="ECO:0007669"/>
    <property type="project" value="InterPro"/>
</dbReference>
<proteinExistence type="predicted"/>
<dbReference type="GO" id="GO:0090090">
    <property type="term" value="P:negative regulation of canonical Wnt signaling pathway"/>
    <property type="evidence" value="ECO:0007669"/>
    <property type="project" value="InterPro"/>
</dbReference>
<sequence>MVRAGDVSTAADGWREAFDGSRLVPAPSPAVRRAAESHLAGSQGFQLRLGRLAAAPLPQVERDLTHQLRVTLFDQNHRHFFGKTWKSPAHRMTNNKICFNEVLYFHTSVRLPSTVVVLELVLLSPRPDGSQQALGRGFTVLELFTSRPEAQAADGDRRLDLHHGSPRSLLHPLLKDSVDCKEPFLFTVLACIY</sequence>
<reference evidence="1" key="2">
    <citation type="submission" date="2025-08" db="UniProtKB">
        <authorList>
            <consortium name="Ensembl"/>
        </authorList>
    </citation>
    <scope>IDENTIFICATION</scope>
</reference>
<dbReference type="GO" id="GO:0035869">
    <property type="term" value="C:ciliary transition zone"/>
    <property type="evidence" value="ECO:0007669"/>
    <property type="project" value="TreeGrafter"/>
</dbReference>
<dbReference type="Ensembl" id="ENSSMAT00000045302.1">
    <property type="protein sequence ID" value="ENSSMAP00000059654.1"/>
    <property type="gene ID" value="ENSSMAG00000036501.1"/>
</dbReference>
<organism evidence="1 2">
    <name type="scientific">Scophthalmus maximus</name>
    <name type="common">Turbot</name>
    <name type="synonym">Psetta maxima</name>
    <dbReference type="NCBI Taxonomy" id="52904"/>
    <lineage>
        <taxon>Eukaryota</taxon>
        <taxon>Metazoa</taxon>
        <taxon>Chordata</taxon>
        <taxon>Craniata</taxon>
        <taxon>Vertebrata</taxon>
        <taxon>Euteleostomi</taxon>
        <taxon>Actinopterygii</taxon>
        <taxon>Neopterygii</taxon>
        <taxon>Teleostei</taxon>
        <taxon>Neoteleostei</taxon>
        <taxon>Acanthomorphata</taxon>
        <taxon>Carangaria</taxon>
        <taxon>Pleuronectiformes</taxon>
        <taxon>Pleuronectoidei</taxon>
        <taxon>Scophthalmidae</taxon>
        <taxon>Scophthalmus</taxon>
    </lineage>
</organism>
<evidence type="ECO:0008006" key="3">
    <source>
        <dbReference type="Google" id="ProtNLM"/>
    </source>
</evidence>
<reference evidence="1" key="1">
    <citation type="submission" date="2023-05" db="EMBL/GenBank/DDBJ databases">
        <title>High-quality long-read genome of Scophthalmus maximus.</title>
        <authorList>
            <person name="Lien S."/>
            <person name="Martinez P."/>
        </authorList>
    </citation>
    <scope>NUCLEOTIDE SEQUENCE [LARGE SCALE GENOMIC DNA]</scope>
</reference>
<accession>A0A8D3DJE5</accession>
<dbReference type="GeneTree" id="ENSGT00940000175714"/>